<feature type="region of interest" description="Disordered" evidence="3">
    <location>
        <begin position="1102"/>
        <end position="1133"/>
    </location>
</feature>
<dbReference type="OrthoDB" id="406959at2759"/>
<keyword evidence="2" id="KW-0175">Coiled coil</keyword>
<reference evidence="4" key="1">
    <citation type="submission" date="2022-10" db="EMBL/GenBank/DDBJ databases">
        <authorList>
            <person name="Chen Y."/>
            <person name="Dougan E. K."/>
            <person name="Chan C."/>
            <person name="Rhodes N."/>
            <person name="Thang M."/>
        </authorList>
    </citation>
    <scope>NUCLEOTIDE SEQUENCE</scope>
</reference>
<dbReference type="PANTHER" id="PTHR46224:SF64">
    <property type="entry name" value="IQ MOTIF AND ANKYRIN REPEAT DOMAIN-CONTAINING PROTEIN 1"/>
    <property type="match status" value="1"/>
</dbReference>
<feature type="repeat" description="ANK" evidence="1">
    <location>
        <begin position="739"/>
        <end position="771"/>
    </location>
</feature>
<feature type="coiled-coil region" evidence="2">
    <location>
        <begin position="1716"/>
        <end position="1753"/>
    </location>
</feature>
<name>A0A9P1DRL9_9DINO</name>
<sequence length="2146" mass="245155">SAKEASFNSPFDEEYEPLLEEYDMFDGDEEAAMWMLRFLVRLSDALSRAAVDCTQDWFFVDLPILDATITETVGDLLLFAAELVGNDRLRPGHLAISAGVPNERLWQCKTPLIVLWNHMHIASLKLTGEVPAFASLNSADHTSKLGTPADATKEEGEYFAMAAIHTLPEWVISDELKELREKHATGPCRLPHEELKEVLSDKPNKARRPNWSGICCKQHPEGIVGNLDIVSSRNFSPAGSNDLNRISCISTWELLDATGPLAALHQRVLEDAILNNSVFYIGNQRLVESLPGRSMILERDEGSDGWIAFEGIYDSVKYEFDRKRFRYFFMMKILCGFCLNVKVNEATSPILAMGCDNKRVDQRYPRPVRNMDVCACKGLSTMITRCSEPQEGMLNPENFEFERLRACLKCPEVGAPDNGQAGHAMIIERDEGSDGWIAYEGRAGHAMIIERDEGSDGWIAYEGRWNPETFEFERLRACFKCPERGALDNGSYQGRAGHAMIIERDEGSDGWIAYEGKWNPETFEFERLRACFKCPDRWALDNGYSSQDTWDETEGTGHVSCNESQRSQMVEASSANKLQILELLLYEHLDPNTTDAYGRTLLELAAGGDHLDVGNLLLEAGAEAETKSAISTPLLTATRMGNTEFVNLLLQANANPNRCYCVRPGFQKCWTPLICAVRHDVDYDYRHATIVPMLIKAGADVNYSCDSMPPLVAAVEQSSYHIMWYLLQAQANPNVTNRNLKPVLHIAVKRNDPTAVEMLLQNSADIELRDAQNRSAEQLAASAALREMQGSYADKSNLQILVCAVKKTRTFRDFSTAENKTRKRRDCNAWSNHMDDINSDDNRSEEDWKSDNPEEDLQQISAKHYMTDELASRWYRMMLKTVELLTDDCLAVLPSYFGGPRQARLSREIELTSVVQKLQDLSSDIVDMCNDKLLSKKQSEALTERIRKKRKLLKGFHLLINRYTYNKNHGISFHDDIKEGYDVDKDPITSFSCRLGSLLVIISSTAPEKQEKTEGKRAFVVYQPPGTILVMGGKFQRAYKHGVPSFREIKELLACADDLTTWDGVKLKLEWFSNSKDLMRQEVRRIDSLNLVNEQDARWNVTMRNRARPSKSGTQDVNPGRETEEKESEKDSEKELNEIFDFVSIISDALELQILSDDQMIGMALCGSQQIRKHRFSTFQKQYNLGYNLYNKISAANMKVKEDLDPLLEAVDRKLRRLKNLQMLIELLWLDSEGQGNFMSCTTLNQQHEFNKSNDHLNRVVMSLFDLNECLPVDGFLSWDHMIDEGWLVFNFDTLQDNRKPKAEASLDSFCMASSAAAKPRARPRKVIAIQDLDALKAKKQQLKQDLKEMNKTVKVQQQKKRRLMKAAHNLHDEDLLWLLRERQTQRSEDPNSAEDQNGDAAEDLSAENVEPNETVNSEELVKLMKNISNEITRETGATTKPRNSVRASLSKNVDQTKFGSLGNAFAIIFVEVFEVGTLAACDWEIIETALECIVAAKHVRDFELLDWVQEEEARKAREAEALKEKENAEKAEQEKLKQQHIMRLQEIREVKQQCERDEAKLVATCRESSSSHYVDGAPKPESARSFIGLVKLLKKQLTLEDVHQLAVLSKSMKEVTTIWQKLLSDNGNVLPPEWNAEEDLRNVQHRCDDTLFSQVGKALATVLTELLQVIDLDIENLTDIVEHLDNMSSTKENLNNGSALEKRKLESCQSQDDIRRQSLEQLRALRQKREAVEDEEKQIEALIADIDKRQNSAKFSSTAASKLAETVPKRCIESQTRARIFMEEYQKRKLSIPAQESTETIKIGDQMWSPTQLFERCKLLKDEKDRAFAEKKNKKKGCSRSYLKTYEERKKKNELIPRDISREELEKNFLDALNKCQLMGKLRQMIVVYEPHKKLMPDGSAHEMHYHVCFKMSANFAHKGVSNTLAQHYGLHGHMSYPRKGWYQMAKYVLTDSAVKLPVHLDPTPLFWPTRMTKEDMLKKMQLTEEDYLKKRAEENRMQWKEESNNGDGTHQDRWRKRRRVLDFSEFSDYVLHHKITNEQEFWVLACKEKEAGNPTLWNYGGTAAVAKQIQKCNKAHMAQFRDDVFLGTSKATSKYPLSAFNIPDDIRVWMKHFKGEMALIIQGKESILFDDVTLQNFSVDEVKS</sequence>
<dbReference type="PANTHER" id="PTHR46224">
    <property type="entry name" value="ANKYRIN REPEAT FAMILY PROTEIN"/>
    <property type="match status" value="1"/>
</dbReference>
<feature type="non-terminal residue" evidence="4">
    <location>
        <position position="1"/>
    </location>
</feature>
<gene>
    <name evidence="4" type="ORF">C1SCF055_LOCUS39151</name>
</gene>
<dbReference type="Gene3D" id="1.25.40.20">
    <property type="entry name" value="Ankyrin repeat-containing domain"/>
    <property type="match status" value="2"/>
</dbReference>
<reference evidence="5" key="2">
    <citation type="submission" date="2024-04" db="EMBL/GenBank/DDBJ databases">
        <authorList>
            <person name="Chen Y."/>
            <person name="Shah S."/>
            <person name="Dougan E. K."/>
            <person name="Thang M."/>
            <person name="Chan C."/>
        </authorList>
    </citation>
    <scope>NUCLEOTIDE SEQUENCE [LARGE SCALE GENOMIC DNA]</scope>
</reference>
<proteinExistence type="predicted"/>
<dbReference type="EMBL" id="CAMXCT030006235">
    <property type="protein sequence ID" value="CAL4801549.1"/>
    <property type="molecule type" value="Genomic_DNA"/>
</dbReference>
<evidence type="ECO:0000313" key="5">
    <source>
        <dbReference type="EMBL" id="CAL1167612.1"/>
    </source>
</evidence>
<keyword evidence="7" id="KW-1185">Reference proteome</keyword>
<dbReference type="InterPro" id="IPR002110">
    <property type="entry name" value="Ankyrin_rpt"/>
</dbReference>
<dbReference type="EMBL" id="CAMXCT020006235">
    <property type="protein sequence ID" value="CAL1167612.1"/>
    <property type="molecule type" value="Genomic_DNA"/>
</dbReference>
<dbReference type="SUPFAM" id="SSF48403">
    <property type="entry name" value="Ankyrin repeat"/>
    <property type="match status" value="1"/>
</dbReference>
<feature type="compositionally biased region" description="Basic and acidic residues" evidence="3">
    <location>
        <begin position="833"/>
        <end position="852"/>
    </location>
</feature>
<evidence type="ECO:0000313" key="4">
    <source>
        <dbReference type="EMBL" id="CAI4014237.1"/>
    </source>
</evidence>
<dbReference type="InterPro" id="IPR051616">
    <property type="entry name" value="Cul2-RING_E3_ligase_SR"/>
</dbReference>
<feature type="coiled-coil region" evidence="2">
    <location>
        <begin position="1326"/>
        <end position="1367"/>
    </location>
</feature>
<feature type="coiled-coil region" evidence="2">
    <location>
        <begin position="1506"/>
        <end position="1540"/>
    </location>
</feature>
<dbReference type="InterPro" id="IPR037151">
    <property type="entry name" value="AlkB-like_sf"/>
</dbReference>
<dbReference type="InterPro" id="IPR036770">
    <property type="entry name" value="Ankyrin_rpt-contain_sf"/>
</dbReference>
<feature type="compositionally biased region" description="Basic and acidic residues" evidence="3">
    <location>
        <begin position="1119"/>
        <end position="1133"/>
    </location>
</feature>
<feature type="repeat" description="ANK" evidence="1">
    <location>
        <begin position="597"/>
        <end position="629"/>
    </location>
</feature>
<feature type="non-terminal residue" evidence="4">
    <location>
        <position position="2146"/>
    </location>
</feature>
<evidence type="ECO:0000313" key="6">
    <source>
        <dbReference type="EMBL" id="CAL4801549.1"/>
    </source>
</evidence>
<evidence type="ECO:0000256" key="3">
    <source>
        <dbReference type="SAM" id="MobiDB-lite"/>
    </source>
</evidence>
<dbReference type="SMART" id="SM00248">
    <property type="entry name" value="ANK"/>
    <property type="match status" value="7"/>
</dbReference>
<dbReference type="Pfam" id="PF12796">
    <property type="entry name" value="Ank_2"/>
    <property type="match status" value="1"/>
</dbReference>
<dbReference type="Pfam" id="PF00023">
    <property type="entry name" value="Ank"/>
    <property type="match status" value="1"/>
</dbReference>
<evidence type="ECO:0000256" key="1">
    <source>
        <dbReference type="PROSITE-ProRule" id="PRU00023"/>
    </source>
</evidence>
<dbReference type="SUPFAM" id="SSF51197">
    <property type="entry name" value="Clavaminate synthase-like"/>
    <property type="match status" value="1"/>
</dbReference>
<feature type="compositionally biased region" description="Acidic residues" evidence="3">
    <location>
        <begin position="1397"/>
        <end position="1406"/>
    </location>
</feature>
<comment type="caution">
    <text evidence="4">The sequence shown here is derived from an EMBL/GenBank/DDBJ whole genome shotgun (WGS) entry which is preliminary data.</text>
</comment>
<evidence type="ECO:0000256" key="2">
    <source>
        <dbReference type="SAM" id="Coils"/>
    </source>
</evidence>
<dbReference type="EMBL" id="CAMXCT010006235">
    <property type="protein sequence ID" value="CAI4014237.1"/>
    <property type="molecule type" value="Genomic_DNA"/>
</dbReference>
<dbReference type="Gene3D" id="2.60.120.590">
    <property type="entry name" value="Alpha-ketoglutarate-dependent dioxygenase AlkB-like"/>
    <property type="match status" value="1"/>
</dbReference>
<dbReference type="PROSITE" id="PS50297">
    <property type="entry name" value="ANK_REP_REGION"/>
    <property type="match status" value="2"/>
</dbReference>
<feature type="region of interest" description="Disordered" evidence="3">
    <location>
        <begin position="1385"/>
        <end position="1418"/>
    </location>
</feature>
<dbReference type="PROSITE" id="PS50088">
    <property type="entry name" value="ANK_REPEAT"/>
    <property type="match status" value="2"/>
</dbReference>
<feature type="region of interest" description="Disordered" evidence="3">
    <location>
        <begin position="830"/>
        <end position="855"/>
    </location>
</feature>
<evidence type="ECO:0000313" key="7">
    <source>
        <dbReference type="Proteomes" id="UP001152797"/>
    </source>
</evidence>
<protein>
    <submittedName>
        <fullName evidence="6">Ankyrin-1 (ANK-1) (Ankyrin-R) (Erythrocyte ankyrin)</fullName>
    </submittedName>
</protein>
<dbReference type="Proteomes" id="UP001152797">
    <property type="component" value="Unassembled WGS sequence"/>
</dbReference>
<organism evidence="4">
    <name type="scientific">Cladocopium goreaui</name>
    <dbReference type="NCBI Taxonomy" id="2562237"/>
    <lineage>
        <taxon>Eukaryota</taxon>
        <taxon>Sar</taxon>
        <taxon>Alveolata</taxon>
        <taxon>Dinophyceae</taxon>
        <taxon>Suessiales</taxon>
        <taxon>Symbiodiniaceae</taxon>
        <taxon>Cladocopium</taxon>
    </lineage>
</organism>
<keyword evidence="1" id="KW-0040">ANK repeat</keyword>
<accession>A0A9P1DRL9</accession>